<keyword evidence="1" id="KW-1133">Transmembrane helix</keyword>
<proteinExistence type="predicted"/>
<keyword evidence="1" id="KW-0472">Membrane</keyword>
<protein>
    <submittedName>
        <fullName evidence="3">Phosphatase PAP2 family protein</fullName>
    </submittedName>
</protein>
<dbReference type="Proteomes" id="UP001595828">
    <property type="component" value="Unassembled WGS sequence"/>
</dbReference>
<organism evidence="3 4">
    <name type="scientific">Novosphingobium tardum</name>
    <dbReference type="NCBI Taxonomy" id="1538021"/>
    <lineage>
        <taxon>Bacteria</taxon>
        <taxon>Pseudomonadati</taxon>
        <taxon>Pseudomonadota</taxon>
        <taxon>Alphaproteobacteria</taxon>
        <taxon>Sphingomonadales</taxon>
        <taxon>Sphingomonadaceae</taxon>
        <taxon>Novosphingobium</taxon>
    </lineage>
</organism>
<keyword evidence="4" id="KW-1185">Reference proteome</keyword>
<comment type="caution">
    <text evidence="3">The sequence shown here is derived from an EMBL/GenBank/DDBJ whole genome shotgun (WGS) entry which is preliminary data.</text>
</comment>
<name>A0ABV8RUH0_9SPHN</name>
<dbReference type="CDD" id="cd03392">
    <property type="entry name" value="PAP2_like_2"/>
    <property type="match status" value="1"/>
</dbReference>
<feature type="transmembrane region" description="Helical" evidence="1">
    <location>
        <begin position="110"/>
        <end position="128"/>
    </location>
</feature>
<dbReference type="InterPro" id="IPR036938">
    <property type="entry name" value="PAP2/HPO_sf"/>
</dbReference>
<dbReference type="EMBL" id="JBHSDR010000006">
    <property type="protein sequence ID" value="MFC4295906.1"/>
    <property type="molecule type" value="Genomic_DNA"/>
</dbReference>
<evidence type="ECO:0000259" key="2">
    <source>
        <dbReference type="SMART" id="SM00014"/>
    </source>
</evidence>
<feature type="transmembrane region" description="Helical" evidence="1">
    <location>
        <begin position="209"/>
        <end position="227"/>
    </location>
</feature>
<reference evidence="4" key="1">
    <citation type="journal article" date="2019" name="Int. J. Syst. Evol. Microbiol.">
        <title>The Global Catalogue of Microorganisms (GCM) 10K type strain sequencing project: providing services to taxonomists for standard genome sequencing and annotation.</title>
        <authorList>
            <consortium name="The Broad Institute Genomics Platform"/>
            <consortium name="The Broad Institute Genome Sequencing Center for Infectious Disease"/>
            <person name="Wu L."/>
            <person name="Ma J."/>
        </authorList>
    </citation>
    <scope>NUCLEOTIDE SEQUENCE [LARGE SCALE GENOMIC DNA]</scope>
    <source>
        <strain evidence="4">CGMCC 1.12989</strain>
    </source>
</reference>
<dbReference type="Gene3D" id="1.20.144.10">
    <property type="entry name" value="Phosphatidic acid phosphatase type 2/haloperoxidase"/>
    <property type="match status" value="2"/>
</dbReference>
<gene>
    <name evidence="3" type="ORF">ACFO0A_12645</name>
</gene>
<feature type="domain" description="Phosphatidic acid phosphatase type 2/haloperoxidase" evidence="2">
    <location>
        <begin position="111"/>
        <end position="224"/>
    </location>
</feature>
<dbReference type="InterPro" id="IPR000326">
    <property type="entry name" value="PAP2/HPO"/>
</dbReference>
<dbReference type="SUPFAM" id="SSF48317">
    <property type="entry name" value="Acid phosphatase/Vanadium-dependent haloperoxidase"/>
    <property type="match status" value="1"/>
</dbReference>
<dbReference type="PANTHER" id="PTHR14969:SF13">
    <property type="entry name" value="AT30094P"/>
    <property type="match status" value="1"/>
</dbReference>
<evidence type="ECO:0000256" key="1">
    <source>
        <dbReference type="SAM" id="Phobius"/>
    </source>
</evidence>
<sequence length="245" mass="26080">MTKIEAGSTLARTLRGHRVDSKILVLFLLFSAAAFGLLWLASEVIEGETFAIDRLILRGLRAAANPAVPIGPRWLALSMIDVTALGSSTVLTLITILTDGYLIAVRKRSTAVFVALSVATGALFSGALKELFFRPRPEVVPHLVEVTSASFPSGHAMNSAVVYLTLATLLGRSQEDVRGRVYLLCAAIALTLMIGFSRVFLGVHWPSDVVAGWAVGAAWAAGCSLIGKSLQRHRRIEGAGPEEGS</sequence>
<feature type="transmembrane region" description="Helical" evidence="1">
    <location>
        <begin position="181"/>
        <end position="203"/>
    </location>
</feature>
<evidence type="ECO:0000313" key="4">
    <source>
        <dbReference type="Proteomes" id="UP001595828"/>
    </source>
</evidence>
<feature type="transmembrane region" description="Helical" evidence="1">
    <location>
        <begin position="74"/>
        <end position="98"/>
    </location>
</feature>
<feature type="transmembrane region" description="Helical" evidence="1">
    <location>
        <begin position="21"/>
        <end position="41"/>
    </location>
</feature>
<feature type="transmembrane region" description="Helical" evidence="1">
    <location>
        <begin position="148"/>
        <end position="169"/>
    </location>
</feature>
<accession>A0ABV8RUH0</accession>
<dbReference type="SMART" id="SM00014">
    <property type="entry name" value="acidPPc"/>
    <property type="match status" value="1"/>
</dbReference>
<dbReference type="PANTHER" id="PTHR14969">
    <property type="entry name" value="SPHINGOSINE-1-PHOSPHATE PHOSPHOHYDROLASE"/>
    <property type="match status" value="1"/>
</dbReference>
<dbReference type="Pfam" id="PF01569">
    <property type="entry name" value="PAP2"/>
    <property type="match status" value="1"/>
</dbReference>
<evidence type="ECO:0000313" key="3">
    <source>
        <dbReference type="EMBL" id="MFC4295906.1"/>
    </source>
</evidence>
<dbReference type="RefSeq" id="WP_379539367.1">
    <property type="nucleotide sequence ID" value="NZ_JBHSDR010000006.1"/>
</dbReference>
<keyword evidence="1" id="KW-0812">Transmembrane</keyword>